<sequence>MISTEIYIEEQKIDLLQDISTEFTYAIDDVSEFGSRNTSYSKTISIPGTANNNLVFGYIFEMNNANLTYPELPNVGYNFNVTKQANCKIFIDKVQIFKGTLRILEIVIDKETIEYQCSVVGELGGFINQLGNQRLEDLNFSAYNHTYSVANISASWDNAGGSGYYYPLIDYGNVSTGTYGTLKKDFQYTTFRPALYVKQYIEKIFSGTDYTFNCPFFDTALFKRLIIPHNQTNITTLNNTSLKAAAKAITINTNLSSFVEYTMVTAGNFTLDGLGQLFTYGAGATITTDINVVLNGSVTYYNPPLPSYSVILKKNNVEIGRQDFDASISSSMNCSFTVSGVTFATTDTMQVEILGNGIILAITSGNIGVLTSTPTQVQVNLGENININDTIPKGIFQKDFFLSIVKMFNLYVYENKFNDKELVISPYVDFYPEKAANAEDWTNKIDRSKPLSIKPMSEVNARYYNYKFATDNDFYSENYRKKYTEGYGDFIYDTKFDFVKETDTLEVIFAGSVLFQQTGQDKVFPAIYKKSNTNNAEDRMDSIIRIMQTKKITGVSSWNIMNGATNLASYTSYGYAGHLDDPINPQNDINFGAPKEIQFSPNTYPITNVFAAFHSPYIAEITSEYSKLLTCYGLLDIIDIFNLDFSKYIWIDGVLFRLNKVENFNPMEYNTTKLSFLKVIDTSYN</sequence>
<dbReference type="EMBL" id="LR796573">
    <property type="protein sequence ID" value="CAB4153155.1"/>
    <property type="molecule type" value="Genomic_DNA"/>
</dbReference>
<gene>
    <name evidence="1" type="ORF">UFOVP614_52</name>
</gene>
<proteinExistence type="predicted"/>
<name>A0A6J5N0P9_9CAUD</name>
<organism evidence="1">
    <name type="scientific">uncultured Caudovirales phage</name>
    <dbReference type="NCBI Taxonomy" id="2100421"/>
    <lineage>
        <taxon>Viruses</taxon>
        <taxon>Duplodnaviria</taxon>
        <taxon>Heunggongvirae</taxon>
        <taxon>Uroviricota</taxon>
        <taxon>Caudoviricetes</taxon>
        <taxon>Peduoviridae</taxon>
        <taxon>Maltschvirus</taxon>
        <taxon>Maltschvirus maltsch</taxon>
    </lineage>
</organism>
<reference evidence="1" key="1">
    <citation type="submission" date="2020-04" db="EMBL/GenBank/DDBJ databases">
        <authorList>
            <person name="Chiriac C."/>
            <person name="Salcher M."/>
            <person name="Ghai R."/>
            <person name="Kavagutti S V."/>
        </authorList>
    </citation>
    <scope>NUCLEOTIDE SEQUENCE</scope>
</reference>
<evidence type="ECO:0000313" key="1">
    <source>
        <dbReference type="EMBL" id="CAB4153155.1"/>
    </source>
</evidence>
<protein>
    <submittedName>
        <fullName evidence="1">Uncharacterized protein</fullName>
    </submittedName>
</protein>
<accession>A0A6J5N0P9</accession>